<protein>
    <submittedName>
        <fullName evidence="2">Uncharacterized protein</fullName>
    </submittedName>
</protein>
<name>A0A7J6MZT5_PERCH</name>
<gene>
    <name evidence="2" type="ORF">FOL47_004383</name>
</gene>
<reference evidence="2 3" key="1">
    <citation type="submission" date="2020-04" db="EMBL/GenBank/DDBJ databases">
        <title>Perkinsus chesapeaki whole genome sequence.</title>
        <authorList>
            <person name="Bogema D.R."/>
        </authorList>
    </citation>
    <scope>NUCLEOTIDE SEQUENCE [LARGE SCALE GENOMIC DNA]</scope>
    <source>
        <strain evidence="2">ATCC PRA-425</strain>
    </source>
</reference>
<keyword evidence="1" id="KW-0732">Signal</keyword>
<sequence>MFSSIWFAVFAQAVLTTVAQPSGRYRYRDGETYFEFLITNNLLERFEYFTPTSYFSASDYPLREVSLDRYVIDFTRSTVGINDWYTGIMPELTNVAIQDGDLTTITFTSDDSCYVMLGGRRRHLTRLTFPATQGTFLYTSTHFPVVMNFTVDTDNSLINMQFSCSGTLVGPETFELVENSDARELEPYGLSPVSAVNAFEDLVRDACPMLCIQQSDLAQVVFSYPTELFIVLGGWRFTFVKDEVL</sequence>
<feature type="chain" id="PRO_5029916493" evidence="1">
    <location>
        <begin position="20"/>
        <end position="245"/>
    </location>
</feature>
<dbReference type="Proteomes" id="UP000591131">
    <property type="component" value="Unassembled WGS sequence"/>
</dbReference>
<organism evidence="2 3">
    <name type="scientific">Perkinsus chesapeaki</name>
    <name type="common">Clam parasite</name>
    <name type="synonym">Perkinsus andrewsi</name>
    <dbReference type="NCBI Taxonomy" id="330153"/>
    <lineage>
        <taxon>Eukaryota</taxon>
        <taxon>Sar</taxon>
        <taxon>Alveolata</taxon>
        <taxon>Perkinsozoa</taxon>
        <taxon>Perkinsea</taxon>
        <taxon>Perkinsida</taxon>
        <taxon>Perkinsidae</taxon>
        <taxon>Perkinsus</taxon>
    </lineage>
</organism>
<dbReference type="AlphaFoldDB" id="A0A7J6MZT5"/>
<feature type="signal peptide" evidence="1">
    <location>
        <begin position="1"/>
        <end position="19"/>
    </location>
</feature>
<evidence type="ECO:0000313" key="3">
    <source>
        <dbReference type="Proteomes" id="UP000591131"/>
    </source>
</evidence>
<keyword evidence="3" id="KW-1185">Reference proteome</keyword>
<evidence type="ECO:0000256" key="1">
    <source>
        <dbReference type="SAM" id="SignalP"/>
    </source>
</evidence>
<dbReference type="EMBL" id="JAAPAO010000025">
    <property type="protein sequence ID" value="KAF4676904.1"/>
    <property type="molecule type" value="Genomic_DNA"/>
</dbReference>
<proteinExistence type="predicted"/>
<accession>A0A7J6MZT5</accession>
<evidence type="ECO:0000313" key="2">
    <source>
        <dbReference type="EMBL" id="KAF4676904.1"/>
    </source>
</evidence>
<comment type="caution">
    <text evidence="2">The sequence shown here is derived from an EMBL/GenBank/DDBJ whole genome shotgun (WGS) entry which is preliminary data.</text>
</comment>